<accession>A0A7Y2H382</accession>
<gene>
    <name evidence="1" type="ORF">HKN21_13665</name>
</gene>
<evidence type="ECO:0008006" key="3">
    <source>
        <dbReference type="Google" id="ProtNLM"/>
    </source>
</evidence>
<dbReference type="AlphaFoldDB" id="A0A7Y2H382"/>
<comment type="caution">
    <text evidence="1">The sequence shown here is derived from an EMBL/GenBank/DDBJ whole genome shotgun (WGS) entry which is preliminary data.</text>
</comment>
<proteinExistence type="predicted"/>
<protein>
    <recommendedName>
        <fullName evidence="3">BON domain-containing protein</fullName>
    </recommendedName>
</protein>
<name>A0A7Y2H382_UNCEI</name>
<sequence length="79" mass="8948">MIQRWVDLAGVDYTVGNGVVYLRGSLRRRCPIGNGHAKPESMVELAARLESDIRKIVGVRGVVFQLENLVKDDLQWRAR</sequence>
<reference evidence="1 2" key="1">
    <citation type="submission" date="2020-03" db="EMBL/GenBank/DDBJ databases">
        <title>Metabolic flexibility allows generalist bacteria to become dominant in a frequently disturbed ecosystem.</title>
        <authorList>
            <person name="Chen Y.-J."/>
            <person name="Leung P.M."/>
            <person name="Bay S.K."/>
            <person name="Hugenholtz P."/>
            <person name="Kessler A.J."/>
            <person name="Shelley G."/>
            <person name="Waite D.W."/>
            <person name="Cook P.L."/>
            <person name="Greening C."/>
        </authorList>
    </citation>
    <scope>NUCLEOTIDE SEQUENCE [LARGE SCALE GENOMIC DNA]</scope>
    <source>
        <strain evidence="1">SS_bin_28</strain>
    </source>
</reference>
<dbReference type="EMBL" id="JABDJR010000551">
    <property type="protein sequence ID" value="NNF07806.1"/>
    <property type="molecule type" value="Genomic_DNA"/>
</dbReference>
<evidence type="ECO:0000313" key="2">
    <source>
        <dbReference type="Proteomes" id="UP000547674"/>
    </source>
</evidence>
<organism evidence="1 2">
    <name type="scientific">Eiseniibacteriota bacterium</name>
    <dbReference type="NCBI Taxonomy" id="2212470"/>
    <lineage>
        <taxon>Bacteria</taxon>
        <taxon>Candidatus Eiseniibacteriota</taxon>
    </lineage>
</organism>
<evidence type="ECO:0000313" key="1">
    <source>
        <dbReference type="EMBL" id="NNF07806.1"/>
    </source>
</evidence>
<dbReference type="Proteomes" id="UP000547674">
    <property type="component" value="Unassembled WGS sequence"/>
</dbReference>